<dbReference type="SMART" id="SM00368">
    <property type="entry name" value="LRR_RI"/>
    <property type="match status" value="5"/>
</dbReference>
<dbReference type="InterPro" id="IPR019734">
    <property type="entry name" value="TPR_rpt"/>
</dbReference>
<dbReference type="GO" id="GO:0042393">
    <property type="term" value="F:histone binding"/>
    <property type="evidence" value="ECO:0007669"/>
    <property type="project" value="UniProtKB-ARBA"/>
</dbReference>
<dbReference type="Pfam" id="PF13176">
    <property type="entry name" value="TPR_7"/>
    <property type="match status" value="1"/>
</dbReference>
<keyword evidence="4" id="KW-0677">Repeat</keyword>
<dbReference type="Pfam" id="PF13424">
    <property type="entry name" value="TPR_12"/>
    <property type="match status" value="1"/>
</dbReference>
<name>S8CDT0_9LAMI</name>
<feature type="repeat" description="TPR" evidence="10">
    <location>
        <begin position="156"/>
        <end position="189"/>
    </location>
</feature>
<evidence type="ECO:0000256" key="5">
    <source>
        <dbReference type="ARBA" id="ARBA00022763"/>
    </source>
</evidence>
<keyword evidence="10" id="KW-0802">TPR repeat</keyword>
<dbReference type="InterPro" id="IPR032675">
    <property type="entry name" value="LRR_dom_sf"/>
</dbReference>
<dbReference type="GO" id="GO:0009933">
    <property type="term" value="P:meristem structural organization"/>
    <property type="evidence" value="ECO:0007669"/>
    <property type="project" value="InterPro"/>
</dbReference>
<dbReference type="InterPro" id="IPR011990">
    <property type="entry name" value="TPR-like_helical_dom_sf"/>
</dbReference>
<evidence type="ECO:0000256" key="11">
    <source>
        <dbReference type="SAM" id="Coils"/>
    </source>
</evidence>
<dbReference type="FunFam" id="3.80.10.10:FF:000500">
    <property type="entry name" value="Protein TONSOKU"/>
    <property type="match status" value="1"/>
</dbReference>
<comment type="caution">
    <text evidence="13">The sequence shown here is derived from an EMBL/GenBank/DDBJ whole genome shotgun (WGS) entry which is preliminary data.</text>
</comment>
<proteinExistence type="inferred from homology"/>
<evidence type="ECO:0000256" key="3">
    <source>
        <dbReference type="ARBA" id="ARBA00022614"/>
    </source>
</evidence>
<dbReference type="Pfam" id="PF13181">
    <property type="entry name" value="TPR_8"/>
    <property type="match status" value="1"/>
</dbReference>
<dbReference type="Proteomes" id="UP000015453">
    <property type="component" value="Unassembled WGS sequence"/>
</dbReference>
<organism evidence="13 14">
    <name type="scientific">Genlisea aurea</name>
    <dbReference type="NCBI Taxonomy" id="192259"/>
    <lineage>
        <taxon>Eukaryota</taxon>
        <taxon>Viridiplantae</taxon>
        <taxon>Streptophyta</taxon>
        <taxon>Embryophyta</taxon>
        <taxon>Tracheophyta</taxon>
        <taxon>Spermatophyta</taxon>
        <taxon>Magnoliopsida</taxon>
        <taxon>eudicotyledons</taxon>
        <taxon>Gunneridae</taxon>
        <taxon>Pentapetalae</taxon>
        <taxon>asterids</taxon>
        <taxon>lamiids</taxon>
        <taxon>Lamiales</taxon>
        <taxon>Lentibulariaceae</taxon>
        <taxon>Genlisea</taxon>
    </lineage>
</organism>
<dbReference type="SUPFAM" id="SSF48452">
    <property type="entry name" value="TPR-like"/>
    <property type="match status" value="3"/>
</dbReference>
<feature type="non-terminal residue" evidence="13">
    <location>
        <position position="1295"/>
    </location>
</feature>
<keyword evidence="3" id="KW-0433">Leucine-rich repeat</keyword>
<evidence type="ECO:0000256" key="10">
    <source>
        <dbReference type="PROSITE-ProRule" id="PRU00339"/>
    </source>
</evidence>
<evidence type="ECO:0000256" key="2">
    <source>
        <dbReference type="ARBA" id="ARBA00010999"/>
    </source>
</evidence>
<keyword evidence="14" id="KW-1185">Reference proteome</keyword>
<evidence type="ECO:0000256" key="4">
    <source>
        <dbReference type="ARBA" id="ARBA00022737"/>
    </source>
</evidence>
<comment type="subcellular location">
    <subcellularLocation>
        <location evidence="1">Nucleus</location>
        <location evidence="1">Nucleoplasm</location>
    </subcellularLocation>
</comment>
<dbReference type="GO" id="GO:0006281">
    <property type="term" value="P:DNA repair"/>
    <property type="evidence" value="ECO:0007669"/>
    <property type="project" value="UniProtKB-KW"/>
</dbReference>
<dbReference type="SUPFAM" id="SSF52047">
    <property type="entry name" value="RNI-like"/>
    <property type="match status" value="1"/>
</dbReference>
<dbReference type="Gene3D" id="1.25.40.10">
    <property type="entry name" value="Tetratricopeptide repeat domain"/>
    <property type="match status" value="3"/>
</dbReference>
<keyword evidence="5" id="KW-0227">DNA damage</keyword>
<keyword evidence="8" id="KW-0539">Nucleus</keyword>
<feature type="non-terminal residue" evidence="13">
    <location>
        <position position="1"/>
    </location>
</feature>
<dbReference type="GO" id="GO:0005654">
    <property type="term" value="C:nucleoplasm"/>
    <property type="evidence" value="ECO:0007669"/>
    <property type="project" value="UniProtKB-SubCell"/>
</dbReference>
<feature type="coiled-coil region" evidence="11">
    <location>
        <begin position="289"/>
        <end position="319"/>
    </location>
</feature>
<keyword evidence="7" id="KW-0234">DNA repair</keyword>
<keyword evidence="6" id="KW-0156">Chromatin regulator</keyword>
<comment type="similarity">
    <text evidence="2">Belongs to the Tonsoku family.</text>
</comment>
<dbReference type="GO" id="GO:0040029">
    <property type="term" value="P:epigenetic regulation of gene expression"/>
    <property type="evidence" value="ECO:0007669"/>
    <property type="project" value="InterPro"/>
</dbReference>
<evidence type="ECO:0000256" key="12">
    <source>
        <dbReference type="SAM" id="MobiDB-lite"/>
    </source>
</evidence>
<dbReference type="PROSITE" id="PS50005">
    <property type="entry name" value="TPR"/>
    <property type="match status" value="2"/>
</dbReference>
<evidence type="ECO:0000313" key="14">
    <source>
        <dbReference type="Proteomes" id="UP000015453"/>
    </source>
</evidence>
<dbReference type="InterPro" id="IPR044227">
    <property type="entry name" value="TONSOKU"/>
</dbReference>
<evidence type="ECO:0000256" key="9">
    <source>
        <dbReference type="ARBA" id="ARBA00069409"/>
    </source>
</evidence>
<reference evidence="13 14" key="1">
    <citation type="journal article" date="2013" name="BMC Genomics">
        <title>The miniature genome of a carnivorous plant Genlisea aurea contains a low number of genes and short non-coding sequences.</title>
        <authorList>
            <person name="Leushkin E.V."/>
            <person name="Sutormin R.A."/>
            <person name="Nabieva E.R."/>
            <person name="Penin A.A."/>
            <person name="Kondrashov A.S."/>
            <person name="Logacheva M.D."/>
        </authorList>
    </citation>
    <scope>NUCLEOTIDE SEQUENCE [LARGE SCALE GENOMIC DNA]</scope>
</reference>
<dbReference type="FunFam" id="1.25.40.10:FF:000961">
    <property type="entry name" value="Protein TONSOKU"/>
    <property type="match status" value="1"/>
</dbReference>
<dbReference type="EMBL" id="AUSU01004412">
    <property type="protein sequence ID" value="EPS65129.1"/>
    <property type="molecule type" value="Genomic_DNA"/>
</dbReference>
<evidence type="ECO:0000256" key="6">
    <source>
        <dbReference type="ARBA" id="ARBA00022853"/>
    </source>
</evidence>
<feature type="region of interest" description="Disordered" evidence="12">
    <location>
        <begin position="1175"/>
        <end position="1199"/>
    </location>
</feature>
<sequence length="1295" mass="145894">AAKKAYKAAVESGNRQEEARWANVIGDILKNRGEYVEALVWLRKDYDISTRYLPEKQLLATCQSLGELHLRLEEYDQALIYQKKHLELAKDQNDLIEQQRASTQLGRTYHEMFLKSDDDHWSIRNVKKYFESAMELAKTVMNHPPSERVSFVKEYVDAHNNIGMLQIDLDNFDEAEKFLHRGLEICDEEELPENDDARSRLHHNLGNVYLELRKWEKAHHHIKKDILICKHIGHLQGEAKGYINLGELNYRTQKYTEAIASYQKASDIAKSLEDEHTLSDQIHQNIQTVSEAVRVMNELKQEEQNLKKLERKTEISRNEEAEWKCFVSQRKSLNSLVEKSRMIFDWIKLRQFAKKKKRVEMELFDTEKLCDSYLIIGEAYEKLRKFSKALKWYKKGWETYRLIGNLEGEALAKINIGDVLDSTGDWSGALDAFREGYRIAVDSNLPSLQLSALENVHYSHMIRFNNVEEARKTKLLIDKFKCSTDGEMQPQGFRVDSCSETGTESNEGSVDDRSGRSLLEKSNECHPKKVNSAINGQLNPNMRSEPIYQNENVGKQKEVHDRAFYSSPRLCKSLEKSNSVSTGSFSLSRKRARAIISDDEVENEDHSFPGMTCRYPEEARSNNGKWHSYLNTERRMLQIFYTADNIKAIRSPVHEAQVTDNFCKRLGLFPFFFFPTVGSRCTAGEYTGPDLESSPCSLRSKVLKLDSHGSQSDGTTKAKFVYLPLNIDVSGEKACMEWVKVELACLYYLQLPREKRSKGRVPLVQHLMCGGRIFESVEELREQALKKGWIEVSVGFMVMKHLMGLYVECCEKLSLPPIPTLVHKLYETDVSEDEIIVSECQMQDYTILPLLDALQLHKPLALLDLSHNSLGNGTVEKLKKVFTSSGQSYGGLFLNLHSNRLGPAALFEICECPLLYGRLEVLDVSGNCLTDACASYLSTIIRTCKGLYSLNIEKCSLTSRTFQRITDSLDSENALTHLYIGLNHPVSGNVVIRLVLKLATLSRFQELSLRGIKLSKPVVDSLSELACNCCLSGLLLGSTNIGNEGAVALIRPLSKETHELVKLDLSFSGISGGYVASLRNEPSLVGGLLELNLGGNPIKQEGSSELASLLRSPHCCLRVLEIGKCQLGLVGTIRVLQALSENDSLEELNVSGNADPAPDDLRVDDDSFPQILLRAATPEKNDDDDDGGRHEVVADSEDDLEADDDVKMVACSSASPSSKKGYMQELAASVRTAAKLKALDLSDNGFSREVAEILFSEWSSSESRAGFPHSHVDGNLVHFSVWGHRCCGIKPCCRK</sequence>
<protein>
    <recommendedName>
        <fullName evidence="9">Protein TONSOKU</fullName>
    </recommendedName>
</protein>
<keyword evidence="11" id="KW-0175">Coiled coil</keyword>
<evidence type="ECO:0000256" key="8">
    <source>
        <dbReference type="ARBA" id="ARBA00023242"/>
    </source>
</evidence>
<feature type="repeat" description="TPR" evidence="10">
    <location>
        <begin position="239"/>
        <end position="272"/>
    </location>
</feature>
<dbReference type="SMART" id="SM00028">
    <property type="entry name" value="TPR"/>
    <property type="match status" value="7"/>
</dbReference>
<gene>
    <name evidence="13" type="ORF">M569_09649</name>
</gene>
<feature type="compositionally biased region" description="Polar residues" evidence="12">
    <location>
        <begin position="498"/>
        <end position="508"/>
    </location>
</feature>
<evidence type="ECO:0000313" key="13">
    <source>
        <dbReference type="EMBL" id="EPS65129.1"/>
    </source>
</evidence>
<dbReference type="GO" id="GO:0072423">
    <property type="term" value="P:response to DNA damage checkpoint signaling"/>
    <property type="evidence" value="ECO:0007669"/>
    <property type="project" value="InterPro"/>
</dbReference>
<dbReference type="Gene3D" id="3.80.10.10">
    <property type="entry name" value="Ribonuclease Inhibitor"/>
    <property type="match status" value="1"/>
</dbReference>
<feature type="region of interest" description="Disordered" evidence="12">
    <location>
        <begin position="491"/>
        <end position="515"/>
    </location>
</feature>
<dbReference type="PANTHER" id="PTHR47684">
    <property type="entry name" value="PROTEIN TONSOKU"/>
    <property type="match status" value="1"/>
</dbReference>
<accession>S8CDT0</accession>
<evidence type="ECO:0000256" key="7">
    <source>
        <dbReference type="ARBA" id="ARBA00023204"/>
    </source>
</evidence>
<evidence type="ECO:0000256" key="1">
    <source>
        <dbReference type="ARBA" id="ARBA00004642"/>
    </source>
</evidence>
<dbReference type="OrthoDB" id="626167at2759"/>
<dbReference type="PANTHER" id="PTHR47684:SF1">
    <property type="entry name" value="PROTEIN TONSOKU"/>
    <property type="match status" value="1"/>
</dbReference>